<keyword evidence="2" id="KW-1133">Transmembrane helix</keyword>
<feature type="region of interest" description="Disordered" evidence="1">
    <location>
        <begin position="586"/>
        <end position="620"/>
    </location>
</feature>
<dbReference type="OrthoDB" id="5357734at2759"/>
<dbReference type="InterPro" id="IPR021514">
    <property type="entry name" value="DUF3176"/>
</dbReference>
<comment type="caution">
    <text evidence="3">The sequence shown here is derived from an EMBL/GenBank/DDBJ whole genome shotgun (WGS) entry which is preliminary data.</text>
</comment>
<evidence type="ECO:0000313" key="4">
    <source>
        <dbReference type="Proteomes" id="UP000770015"/>
    </source>
</evidence>
<evidence type="ECO:0000256" key="2">
    <source>
        <dbReference type="SAM" id="Phobius"/>
    </source>
</evidence>
<dbReference type="AlphaFoldDB" id="A0A9P8VGN6"/>
<keyword evidence="4" id="KW-1185">Reference proteome</keyword>
<name>A0A9P8VGN6_9PEZI</name>
<dbReference type="PANTHER" id="PTHR37576">
    <property type="entry name" value="DEFECT AT LOW TEMPERATURE PROTEIN 1"/>
    <property type="match status" value="1"/>
</dbReference>
<proteinExistence type="predicted"/>
<accession>A0A9P8VGN6</accession>
<keyword evidence="2" id="KW-0472">Membrane</keyword>
<dbReference type="EMBL" id="JAGSXJ010000005">
    <property type="protein sequence ID" value="KAH6691320.1"/>
    <property type="molecule type" value="Genomic_DNA"/>
</dbReference>
<dbReference type="PANTHER" id="PTHR37576:SF2">
    <property type="entry name" value="DEFECT AT LOW TEMPERATURE PROTEIN 1"/>
    <property type="match status" value="1"/>
</dbReference>
<feature type="transmembrane region" description="Helical" evidence="2">
    <location>
        <begin position="514"/>
        <end position="536"/>
    </location>
</feature>
<reference evidence="3" key="1">
    <citation type="journal article" date="2021" name="Nat. Commun.">
        <title>Genetic determinants of endophytism in the Arabidopsis root mycobiome.</title>
        <authorList>
            <person name="Mesny F."/>
            <person name="Miyauchi S."/>
            <person name="Thiergart T."/>
            <person name="Pickel B."/>
            <person name="Atanasova L."/>
            <person name="Karlsson M."/>
            <person name="Huettel B."/>
            <person name="Barry K.W."/>
            <person name="Haridas S."/>
            <person name="Chen C."/>
            <person name="Bauer D."/>
            <person name="Andreopoulos W."/>
            <person name="Pangilinan J."/>
            <person name="LaButti K."/>
            <person name="Riley R."/>
            <person name="Lipzen A."/>
            <person name="Clum A."/>
            <person name="Drula E."/>
            <person name="Henrissat B."/>
            <person name="Kohler A."/>
            <person name="Grigoriev I.V."/>
            <person name="Martin F.M."/>
            <person name="Hacquard S."/>
        </authorList>
    </citation>
    <scope>NUCLEOTIDE SEQUENCE</scope>
    <source>
        <strain evidence="3">MPI-SDFR-AT-0117</strain>
    </source>
</reference>
<protein>
    <submittedName>
        <fullName evidence="3">Uncharacterized protein</fullName>
    </submittedName>
</protein>
<gene>
    <name evidence="3" type="ORF">F5X68DRAFT_229175</name>
</gene>
<dbReference type="Proteomes" id="UP000770015">
    <property type="component" value="Unassembled WGS sequence"/>
</dbReference>
<evidence type="ECO:0000313" key="3">
    <source>
        <dbReference type="EMBL" id="KAH6691320.1"/>
    </source>
</evidence>
<organism evidence="3 4">
    <name type="scientific">Plectosphaerella plurivora</name>
    <dbReference type="NCBI Taxonomy" id="936078"/>
    <lineage>
        <taxon>Eukaryota</taxon>
        <taxon>Fungi</taxon>
        <taxon>Dikarya</taxon>
        <taxon>Ascomycota</taxon>
        <taxon>Pezizomycotina</taxon>
        <taxon>Sordariomycetes</taxon>
        <taxon>Hypocreomycetidae</taxon>
        <taxon>Glomerellales</taxon>
        <taxon>Plectosphaerellaceae</taxon>
        <taxon>Plectosphaerella</taxon>
    </lineage>
</organism>
<sequence length="645" mass="71308">MFSFALLGASFIISGLALYIVHFADGKPVDSWPISPSVYLSILATMSGIALRSAFQEGAETYWWSLLLSESGVKLRTLHSVWELKHDALSRFKITRADPEPILRTAGIILLLMAANGPLLQRAVVVDLVSKETTFDADMPFRKEPMWNLTAKFYYGIITSPAAYQDEFADVAAGLHQRRPIRLPSPICPSDATCETTITVAGFSRACAKEQISTAAEPVLILPDFKDFASGGKSPNCTEVKGSVLSLCQLFSVDFQLEAKFLSRVNGGGRDENVATSPGPDELPWLAPDLFPMAMNYTNYSREDSKSDMITIQRCNFTTAFVDIPIEVTERDVVRMKQLTGKALLLRNQGIESIPSPLDYEEPLHLKMLIGIEQILQDLYAGYSIYDGAEYSHVIQGTGPRQFINQADIRPIIDQRGPNIFHRGFNLSFHDPLESFTETLHELSLRYALANITSTPARLEEMDKYFSNGTINTPAIHDRRERALQAMNITPDKRQQVTAKQTSMVPVYQTNSQFAFIAVGLSTILSVLVALLLTGWRRCGRLFSISPLEIAKAFDAPLLRQVGSNTPASQIAKDDDGSMVRYGEVKQRRGDSASNSDTEPCGALDPDFETTPRAEGDSLMEPTGARLTIDLTDRVVPPVKGMVYV</sequence>
<dbReference type="Pfam" id="PF11374">
    <property type="entry name" value="DUF3176"/>
    <property type="match status" value="1"/>
</dbReference>
<evidence type="ECO:0000256" key="1">
    <source>
        <dbReference type="SAM" id="MobiDB-lite"/>
    </source>
</evidence>
<keyword evidence="2" id="KW-0812">Transmembrane</keyword>